<dbReference type="AlphaFoldDB" id="A0A328D435"/>
<organism evidence="1 2">
    <name type="scientific">Cuscuta australis</name>
    <dbReference type="NCBI Taxonomy" id="267555"/>
    <lineage>
        <taxon>Eukaryota</taxon>
        <taxon>Viridiplantae</taxon>
        <taxon>Streptophyta</taxon>
        <taxon>Embryophyta</taxon>
        <taxon>Tracheophyta</taxon>
        <taxon>Spermatophyta</taxon>
        <taxon>Magnoliopsida</taxon>
        <taxon>eudicotyledons</taxon>
        <taxon>Gunneridae</taxon>
        <taxon>Pentapetalae</taxon>
        <taxon>asterids</taxon>
        <taxon>lamiids</taxon>
        <taxon>Solanales</taxon>
        <taxon>Convolvulaceae</taxon>
        <taxon>Cuscuteae</taxon>
        <taxon>Cuscuta</taxon>
        <taxon>Cuscuta subgen. Grammica</taxon>
        <taxon>Cuscuta sect. Cleistogrammica</taxon>
    </lineage>
</organism>
<evidence type="ECO:0000313" key="1">
    <source>
        <dbReference type="EMBL" id="RAL39171.1"/>
    </source>
</evidence>
<reference evidence="1 2" key="1">
    <citation type="submission" date="2018-06" db="EMBL/GenBank/DDBJ databases">
        <title>The Genome of Cuscuta australis (Dodder) Provides Insight into the Evolution of Plant Parasitism.</title>
        <authorList>
            <person name="Liu H."/>
        </authorList>
    </citation>
    <scope>NUCLEOTIDE SEQUENCE [LARGE SCALE GENOMIC DNA]</scope>
    <source>
        <strain evidence="2">cv. Yunnan</strain>
        <tissue evidence="1">Vines</tissue>
    </source>
</reference>
<evidence type="ECO:0000313" key="2">
    <source>
        <dbReference type="Proteomes" id="UP000249390"/>
    </source>
</evidence>
<sequence length="107" mass="12001">MILAKRVYAESSDRVHAESSLLAGAWRYFQQNGNFNASTDQQNGNVTMYRVHVESSLLAGAWWYFQQNGNFNASTDQQNGIFTMYRVFVASLKVAGEAPSGNRILDD</sequence>
<dbReference type="EMBL" id="NQVE01000202">
    <property type="protein sequence ID" value="RAL39171.1"/>
    <property type="molecule type" value="Genomic_DNA"/>
</dbReference>
<proteinExistence type="predicted"/>
<protein>
    <submittedName>
        <fullName evidence="1">Uncharacterized protein</fullName>
    </submittedName>
</protein>
<name>A0A328D435_9ASTE</name>
<gene>
    <name evidence="1" type="ORF">DM860_015707</name>
</gene>
<keyword evidence="2" id="KW-1185">Reference proteome</keyword>
<comment type="caution">
    <text evidence="1">The sequence shown here is derived from an EMBL/GenBank/DDBJ whole genome shotgun (WGS) entry which is preliminary data.</text>
</comment>
<accession>A0A328D435</accession>
<dbReference type="Proteomes" id="UP000249390">
    <property type="component" value="Unassembled WGS sequence"/>
</dbReference>